<sequence>MRDWGATAAHRRAPPLPGFRYPRVPAPGTWTPRRPLWRDGAIRPGRAGLRGVRLRAVDRAGLRPPGGAVAPVRAAPVRRRHGGARAACARVGRRRGVRCGSGRGPYRPRASEGGAGCSRPARLRQHAKGGPPVHAARPVGGGGRPRRHGGRLPKRGPGPPGGGFGVGTAWHGQGACADDAVLVTDSPDPALAPRPPDLAGLVADTGSVLSHPAVMTREYGVPGSASRA</sequence>
<feature type="region of interest" description="Disordered" evidence="1">
    <location>
        <begin position="124"/>
        <end position="162"/>
    </location>
</feature>
<dbReference type="Gene3D" id="3.50.30.10">
    <property type="entry name" value="Phosphohistidine domain"/>
    <property type="match status" value="1"/>
</dbReference>
<feature type="region of interest" description="Disordered" evidence="1">
    <location>
        <begin position="99"/>
        <end position="118"/>
    </location>
</feature>
<dbReference type="InterPro" id="IPR008279">
    <property type="entry name" value="PEP-util_enz_mobile_dom"/>
</dbReference>
<proteinExistence type="predicted"/>
<name>A0ABV3ALS1_9ACTN</name>
<dbReference type="InterPro" id="IPR036637">
    <property type="entry name" value="Phosphohistidine_dom_sf"/>
</dbReference>
<feature type="compositionally biased region" description="Low complexity" evidence="1">
    <location>
        <begin position="129"/>
        <end position="138"/>
    </location>
</feature>
<keyword evidence="4" id="KW-1185">Reference proteome</keyword>
<protein>
    <submittedName>
        <fullName evidence="3">PEP-utilizing enzyme</fullName>
    </submittedName>
</protein>
<feature type="domain" description="PEP-utilising enzyme mobile" evidence="2">
    <location>
        <begin position="178"/>
        <end position="222"/>
    </location>
</feature>
<dbReference type="RefSeq" id="WP_158712620.1">
    <property type="nucleotide sequence ID" value="NZ_JBFAEG010000042.1"/>
</dbReference>
<accession>A0ABV3ALS1</accession>
<dbReference type="SUPFAM" id="SSF52009">
    <property type="entry name" value="Phosphohistidine domain"/>
    <property type="match status" value="1"/>
</dbReference>
<evidence type="ECO:0000313" key="3">
    <source>
        <dbReference type="EMBL" id="MEU5712910.1"/>
    </source>
</evidence>
<evidence type="ECO:0000259" key="2">
    <source>
        <dbReference type="Pfam" id="PF00391"/>
    </source>
</evidence>
<dbReference type="EMBL" id="JBFAEG010000042">
    <property type="protein sequence ID" value="MEU5712910.1"/>
    <property type="molecule type" value="Genomic_DNA"/>
</dbReference>
<feature type="region of interest" description="Disordered" evidence="1">
    <location>
        <begin position="1"/>
        <end position="43"/>
    </location>
</feature>
<evidence type="ECO:0000256" key="1">
    <source>
        <dbReference type="SAM" id="MobiDB-lite"/>
    </source>
</evidence>
<dbReference type="Pfam" id="PF00391">
    <property type="entry name" value="PEP-utilizers"/>
    <property type="match status" value="1"/>
</dbReference>
<feature type="compositionally biased region" description="Basic residues" evidence="1">
    <location>
        <begin position="144"/>
        <end position="154"/>
    </location>
</feature>
<organism evidence="3 4">
    <name type="scientific">Streptomyces flaveolus</name>
    <dbReference type="NCBI Taxonomy" id="67297"/>
    <lineage>
        <taxon>Bacteria</taxon>
        <taxon>Bacillati</taxon>
        <taxon>Actinomycetota</taxon>
        <taxon>Actinomycetes</taxon>
        <taxon>Kitasatosporales</taxon>
        <taxon>Streptomycetaceae</taxon>
        <taxon>Streptomyces</taxon>
    </lineage>
</organism>
<dbReference type="Proteomes" id="UP001551011">
    <property type="component" value="Unassembled WGS sequence"/>
</dbReference>
<comment type="caution">
    <text evidence="3">The sequence shown here is derived from an EMBL/GenBank/DDBJ whole genome shotgun (WGS) entry which is preliminary data.</text>
</comment>
<gene>
    <name evidence="3" type="ORF">AB0H04_39845</name>
</gene>
<reference evidence="3 4" key="1">
    <citation type="submission" date="2024-06" db="EMBL/GenBank/DDBJ databases">
        <title>The Natural Products Discovery Center: Release of the First 8490 Sequenced Strains for Exploring Actinobacteria Biosynthetic Diversity.</title>
        <authorList>
            <person name="Kalkreuter E."/>
            <person name="Kautsar S.A."/>
            <person name="Yang D."/>
            <person name="Bader C.D."/>
            <person name="Teijaro C.N."/>
            <person name="Fluegel L."/>
            <person name="Davis C.M."/>
            <person name="Simpson J.R."/>
            <person name="Lauterbach L."/>
            <person name="Steele A.D."/>
            <person name="Gui C."/>
            <person name="Meng S."/>
            <person name="Li G."/>
            <person name="Viehrig K."/>
            <person name="Ye F."/>
            <person name="Su P."/>
            <person name="Kiefer A.F."/>
            <person name="Nichols A."/>
            <person name="Cepeda A.J."/>
            <person name="Yan W."/>
            <person name="Fan B."/>
            <person name="Jiang Y."/>
            <person name="Adhikari A."/>
            <person name="Zheng C.-J."/>
            <person name="Schuster L."/>
            <person name="Cowan T.M."/>
            <person name="Smanski M.J."/>
            <person name="Chevrette M.G."/>
            <person name="De Carvalho L.P.S."/>
            <person name="Shen B."/>
        </authorList>
    </citation>
    <scope>NUCLEOTIDE SEQUENCE [LARGE SCALE GENOMIC DNA]</scope>
    <source>
        <strain evidence="3 4">NPDC020594</strain>
    </source>
</reference>
<evidence type="ECO:0000313" key="4">
    <source>
        <dbReference type="Proteomes" id="UP001551011"/>
    </source>
</evidence>